<dbReference type="Proteomes" id="UP001209083">
    <property type="component" value="Chromosome"/>
</dbReference>
<dbReference type="Pfam" id="PF01266">
    <property type="entry name" value="DAO"/>
    <property type="match status" value="1"/>
</dbReference>
<dbReference type="PANTHER" id="PTHR13847:SF285">
    <property type="entry name" value="FAD DEPENDENT OXIDOREDUCTASE DOMAIN-CONTAINING PROTEIN"/>
    <property type="match status" value="1"/>
</dbReference>
<keyword evidence="2" id="KW-0560">Oxidoreductase</keyword>
<accession>A0ABY8QR52</accession>
<dbReference type="EMBL" id="CP090958">
    <property type="protein sequence ID" value="WGW11458.1"/>
    <property type="molecule type" value="Genomic_DNA"/>
</dbReference>
<dbReference type="RefSeq" id="WP_349638248.1">
    <property type="nucleotide sequence ID" value="NZ_CP090958.1"/>
</dbReference>
<dbReference type="SUPFAM" id="SSF51905">
    <property type="entry name" value="FAD/NAD(P)-binding domain"/>
    <property type="match status" value="1"/>
</dbReference>
<protein>
    <submittedName>
        <fullName evidence="2">FAD-dependent oxidoreductase</fullName>
        <ecNumber evidence="2">1.-.-.-</ecNumber>
    </submittedName>
</protein>
<reference evidence="2 3" key="1">
    <citation type="submission" date="2023-05" db="EMBL/GenBank/DDBJ databases">
        <title>Lithophilousrod everest ZFBP1038 complete genpme.</title>
        <authorList>
            <person name="Tian M."/>
        </authorList>
    </citation>
    <scope>NUCLEOTIDE SEQUENCE [LARGE SCALE GENOMIC DNA]</scope>
    <source>
        <strain evidence="2 3">ZFBP1038</strain>
    </source>
</reference>
<dbReference type="Gene3D" id="3.30.9.10">
    <property type="entry name" value="D-Amino Acid Oxidase, subunit A, domain 2"/>
    <property type="match status" value="1"/>
</dbReference>
<sequence length="459" mass="50919">MRNGFGSFWLDSTVDKGTPRPRLEDDVHADYVIVGAGYTGLWTAYWLARESPGARIVILEQDRVGYGASGRNGGWITGKTVGLRKNLVKSARGREAVLEMEKYCHKAVFEIADLFETNGIDIGAARSGWMQIARTESELARLRHHVEDDYSWGLVDDDIRLLGGKETRDRINVPGAVGAIYSPYSVRMNPAKLAYGLAKLCTDLGVTIYENSRVESLHDGTATTSRGSASGEMVVLATEGYTSQLPGMKRDLLPMISSMVVTAPLSDEEWSKIGWENSECMSGAQHMYFYSQRTADGRIALGGRGMPYRFGSRLDENGRLDRRTQRQLTSTLRGLFPQVALEFEHSWCGVLGVTRDWSPFLDVQRVQKLTRVGGYAGQGVTSAYVAGRSVTDLLLDRDTELTRSSWVRPLPGKWEPEPVRWIGSNAMYGMYRVADRIERRRGGPETSIVGTVANKLAGR</sequence>
<gene>
    <name evidence="2" type="ORF">LWF01_15395</name>
</gene>
<dbReference type="InterPro" id="IPR006076">
    <property type="entry name" value="FAD-dep_OxRdtase"/>
</dbReference>
<dbReference type="InterPro" id="IPR036188">
    <property type="entry name" value="FAD/NAD-bd_sf"/>
</dbReference>
<name>A0ABY8QR52_9MICO</name>
<feature type="domain" description="FAD dependent oxidoreductase" evidence="1">
    <location>
        <begin position="30"/>
        <end position="393"/>
    </location>
</feature>
<evidence type="ECO:0000259" key="1">
    <source>
        <dbReference type="Pfam" id="PF01266"/>
    </source>
</evidence>
<proteinExistence type="predicted"/>
<dbReference type="EC" id="1.-.-.-" evidence="2"/>
<evidence type="ECO:0000313" key="2">
    <source>
        <dbReference type="EMBL" id="WGW11458.1"/>
    </source>
</evidence>
<keyword evidence="3" id="KW-1185">Reference proteome</keyword>
<organism evidence="2 3">
    <name type="scientific">Saxibacter everestensis</name>
    <dbReference type="NCBI Taxonomy" id="2909229"/>
    <lineage>
        <taxon>Bacteria</taxon>
        <taxon>Bacillati</taxon>
        <taxon>Actinomycetota</taxon>
        <taxon>Actinomycetes</taxon>
        <taxon>Micrococcales</taxon>
        <taxon>Brevibacteriaceae</taxon>
        <taxon>Saxibacter</taxon>
    </lineage>
</organism>
<evidence type="ECO:0000313" key="3">
    <source>
        <dbReference type="Proteomes" id="UP001209083"/>
    </source>
</evidence>
<dbReference type="Gene3D" id="3.50.50.60">
    <property type="entry name" value="FAD/NAD(P)-binding domain"/>
    <property type="match status" value="1"/>
</dbReference>
<dbReference type="GO" id="GO:0016491">
    <property type="term" value="F:oxidoreductase activity"/>
    <property type="evidence" value="ECO:0007669"/>
    <property type="project" value="UniProtKB-KW"/>
</dbReference>
<dbReference type="PANTHER" id="PTHR13847">
    <property type="entry name" value="SARCOSINE DEHYDROGENASE-RELATED"/>
    <property type="match status" value="1"/>
</dbReference>